<dbReference type="InterPro" id="IPR004077">
    <property type="entry name" value="IL-1_rcpt_II-typ"/>
</dbReference>
<evidence type="ECO:0000256" key="6">
    <source>
        <dbReference type="ARBA" id="ARBA00022989"/>
    </source>
</evidence>
<dbReference type="InterPro" id="IPR003598">
    <property type="entry name" value="Ig_sub2"/>
</dbReference>
<evidence type="ECO:0000259" key="14">
    <source>
        <dbReference type="PROSITE" id="PS50835"/>
    </source>
</evidence>
<evidence type="ECO:0000256" key="7">
    <source>
        <dbReference type="ARBA" id="ARBA00023136"/>
    </source>
</evidence>
<dbReference type="InterPro" id="IPR004074">
    <property type="entry name" value="IL-1_rcpt_I/II-typ"/>
</dbReference>
<feature type="domain" description="Ig-like" evidence="14">
    <location>
        <begin position="151"/>
        <end position="226"/>
    </location>
</feature>
<keyword evidence="4 13" id="KW-0732">Signal</keyword>
<keyword evidence="6 12" id="KW-1133">Transmembrane helix</keyword>
<accession>A0AA35K7A9</accession>
<dbReference type="PRINTS" id="PR01536">
    <property type="entry name" value="INTRLKN1R12F"/>
</dbReference>
<dbReference type="InterPro" id="IPR003599">
    <property type="entry name" value="Ig_sub"/>
</dbReference>
<keyword evidence="3 12" id="KW-0812">Transmembrane</keyword>
<evidence type="ECO:0000256" key="11">
    <source>
        <dbReference type="ARBA" id="ARBA00023319"/>
    </source>
</evidence>
<evidence type="ECO:0000256" key="8">
    <source>
        <dbReference type="ARBA" id="ARBA00023157"/>
    </source>
</evidence>
<evidence type="ECO:0000256" key="9">
    <source>
        <dbReference type="ARBA" id="ARBA00023170"/>
    </source>
</evidence>
<dbReference type="Proteomes" id="UP001178461">
    <property type="component" value="Chromosome 4"/>
</dbReference>
<proteinExistence type="inferred from homology"/>
<dbReference type="InterPro" id="IPR015621">
    <property type="entry name" value="IL-1_rcpt_fam"/>
</dbReference>
<dbReference type="InterPro" id="IPR013783">
    <property type="entry name" value="Ig-like_fold"/>
</dbReference>
<dbReference type="InterPro" id="IPR036179">
    <property type="entry name" value="Ig-like_dom_sf"/>
</dbReference>
<dbReference type="GO" id="GO:0019966">
    <property type="term" value="F:interleukin-1 binding"/>
    <property type="evidence" value="ECO:0007669"/>
    <property type="project" value="TreeGrafter"/>
</dbReference>
<dbReference type="PANTHER" id="PTHR11890:SF3">
    <property type="entry name" value="INTERLEUKIN-1 RECEPTOR TYPE 2"/>
    <property type="match status" value="1"/>
</dbReference>
<dbReference type="PANTHER" id="PTHR11890">
    <property type="entry name" value="INTERLEUKIN-1 RECEPTOR FAMILY MEMBER"/>
    <property type="match status" value="1"/>
</dbReference>
<dbReference type="AlphaFoldDB" id="A0AA35K7A9"/>
<dbReference type="Pfam" id="PF13895">
    <property type="entry name" value="Ig_2"/>
    <property type="match status" value="1"/>
</dbReference>
<comment type="similarity">
    <text evidence="2">Belongs to the interleukin-1 receptor family.</text>
</comment>
<dbReference type="InterPro" id="IPR007110">
    <property type="entry name" value="Ig-like_dom"/>
</dbReference>
<evidence type="ECO:0000256" key="10">
    <source>
        <dbReference type="ARBA" id="ARBA00023180"/>
    </source>
</evidence>
<dbReference type="FunFam" id="2.60.40.10:FF:001326">
    <property type="entry name" value="Interleukin 1 receptor type 2"/>
    <property type="match status" value="1"/>
</dbReference>
<evidence type="ECO:0000313" key="15">
    <source>
        <dbReference type="EMBL" id="CAI5772064.1"/>
    </source>
</evidence>
<dbReference type="PROSITE" id="PS50835">
    <property type="entry name" value="IG_LIKE"/>
    <property type="match status" value="2"/>
</dbReference>
<evidence type="ECO:0000256" key="12">
    <source>
        <dbReference type="SAM" id="Phobius"/>
    </source>
</evidence>
<keyword evidence="10" id="KW-0325">Glycoprotein</keyword>
<dbReference type="Gene3D" id="2.60.40.10">
    <property type="entry name" value="Immunoglobulins"/>
    <property type="match status" value="3"/>
</dbReference>
<dbReference type="PRINTS" id="PR01539">
    <property type="entry name" value="INTRLEUKN1R2"/>
</dbReference>
<protein>
    <submittedName>
        <fullName evidence="15">Interleukin-1 receptor type 2</fullName>
    </submittedName>
</protein>
<dbReference type="GO" id="GO:0004910">
    <property type="term" value="F:interleukin-1, type II, blocking receptor activity"/>
    <property type="evidence" value="ECO:0007669"/>
    <property type="project" value="InterPro"/>
</dbReference>
<keyword evidence="16" id="KW-1185">Reference proteome</keyword>
<evidence type="ECO:0000256" key="3">
    <source>
        <dbReference type="ARBA" id="ARBA00022692"/>
    </source>
</evidence>
<evidence type="ECO:0000256" key="1">
    <source>
        <dbReference type="ARBA" id="ARBA00004479"/>
    </source>
</evidence>
<feature type="chain" id="PRO_5041445966" evidence="13">
    <location>
        <begin position="19"/>
        <end position="388"/>
    </location>
</feature>
<dbReference type="SUPFAM" id="SSF48726">
    <property type="entry name" value="Immunoglobulin"/>
    <property type="match status" value="3"/>
</dbReference>
<keyword evidence="11" id="KW-0393">Immunoglobulin domain</keyword>
<sequence>MVPRLLCIFIANTLDTSAFRIQRTGSADNCHDRTVHFRSTFVLAGEPVVLKCPPLRYKHMDAFDQPLNLTWGKNGSATIIPAGYRKTRILLQDDALWFLPASSEDSGEYICTRRNSSYCADVSVHLTVVEKSAVRNISYLQKAFTFSPGKVVCPALESFVQKNTNYELKWYKDSTPLDIDNKKFAVLKGTNYLIINSVSLDDSGYYTCQLTFRHEAGQYNITRTIQLETLAQKKRSRPVIVYPNEKITLAGLGSRLTMICKVLTGESSHFYTEVWWLANKTYIGRLYQKGRVTEGERQELVENDENYIEVPLIFDPVKEADFNTDFTCVAHNSLGHEIRAAQVKQQERDTSWYLALIPVALVVAIAGGVCLHKCWKRRSARGYIATKS</sequence>
<feature type="domain" description="Ig-like" evidence="14">
    <location>
        <begin position="3"/>
        <end position="127"/>
    </location>
</feature>
<evidence type="ECO:0000256" key="4">
    <source>
        <dbReference type="ARBA" id="ARBA00022729"/>
    </source>
</evidence>
<gene>
    <name evidence="15" type="ORF">PODLI_1B041257</name>
</gene>
<dbReference type="SMART" id="SM00409">
    <property type="entry name" value="IG"/>
    <property type="match status" value="3"/>
</dbReference>
<comment type="subcellular location">
    <subcellularLocation>
        <location evidence="1">Membrane</location>
        <topology evidence="1">Single-pass type I membrane protein</topology>
    </subcellularLocation>
</comment>
<dbReference type="GO" id="GO:0016020">
    <property type="term" value="C:membrane"/>
    <property type="evidence" value="ECO:0007669"/>
    <property type="project" value="UniProtKB-SubCell"/>
</dbReference>
<name>A0AA35K7A9_9SAUR</name>
<evidence type="ECO:0000256" key="13">
    <source>
        <dbReference type="SAM" id="SignalP"/>
    </source>
</evidence>
<dbReference type="EMBL" id="OX395129">
    <property type="protein sequence ID" value="CAI5772064.1"/>
    <property type="molecule type" value="Genomic_DNA"/>
</dbReference>
<feature type="signal peptide" evidence="13">
    <location>
        <begin position="1"/>
        <end position="18"/>
    </location>
</feature>
<dbReference type="SMART" id="SM00408">
    <property type="entry name" value="IGc2"/>
    <property type="match status" value="2"/>
</dbReference>
<organism evidence="15 16">
    <name type="scientific">Podarcis lilfordi</name>
    <name type="common">Lilford's wall lizard</name>
    <dbReference type="NCBI Taxonomy" id="74358"/>
    <lineage>
        <taxon>Eukaryota</taxon>
        <taxon>Metazoa</taxon>
        <taxon>Chordata</taxon>
        <taxon>Craniata</taxon>
        <taxon>Vertebrata</taxon>
        <taxon>Euteleostomi</taxon>
        <taxon>Lepidosauria</taxon>
        <taxon>Squamata</taxon>
        <taxon>Bifurcata</taxon>
        <taxon>Unidentata</taxon>
        <taxon>Episquamata</taxon>
        <taxon>Laterata</taxon>
        <taxon>Lacertibaenia</taxon>
        <taxon>Lacertidae</taxon>
        <taxon>Podarcis</taxon>
    </lineage>
</organism>
<feature type="transmembrane region" description="Helical" evidence="12">
    <location>
        <begin position="352"/>
        <end position="371"/>
    </location>
</feature>
<keyword evidence="9 15" id="KW-0675">Receptor</keyword>
<dbReference type="FunFam" id="2.60.40.10:FF:000188">
    <property type="entry name" value="Interleukin-1 receptor accessory protein-like 1"/>
    <property type="match status" value="1"/>
</dbReference>
<evidence type="ECO:0000313" key="16">
    <source>
        <dbReference type="Proteomes" id="UP001178461"/>
    </source>
</evidence>
<keyword evidence="5" id="KW-0677">Repeat</keyword>
<evidence type="ECO:0000256" key="5">
    <source>
        <dbReference type="ARBA" id="ARBA00022737"/>
    </source>
</evidence>
<keyword evidence="7 12" id="KW-0472">Membrane</keyword>
<keyword evidence="8" id="KW-1015">Disulfide bond</keyword>
<evidence type="ECO:0000256" key="2">
    <source>
        <dbReference type="ARBA" id="ARBA00009752"/>
    </source>
</evidence>
<reference evidence="15" key="1">
    <citation type="submission" date="2022-12" db="EMBL/GenBank/DDBJ databases">
        <authorList>
            <person name="Alioto T."/>
            <person name="Alioto T."/>
            <person name="Gomez Garrido J."/>
        </authorList>
    </citation>
    <scope>NUCLEOTIDE SEQUENCE</scope>
</reference>